<keyword evidence="5" id="KW-0325">Glycoprotein</keyword>
<dbReference type="PROSITE" id="PS00010">
    <property type="entry name" value="ASX_HYDROXYL"/>
    <property type="match status" value="1"/>
</dbReference>
<dbReference type="GO" id="GO:0032991">
    <property type="term" value="C:protein-containing complex"/>
    <property type="evidence" value="ECO:0007669"/>
    <property type="project" value="TreeGrafter"/>
</dbReference>
<dbReference type="PROSITE" id="PS50026">
    <property type="entry name" value="EGF_3"/>
    <property type="match status" value="2"/>
</dbReference>
<protein>
    <submittedName>
        <fullName evidence="7">Fat-like cadherin-related tumor suppressor homolog</fullName>
    </submittedName>
</protein>
<keyword evidence="2" id="KW-0732">Signal</keyword>
<evidence type="ECO:0000256" key="4">
    <source>
        <dbReference type="ARBA" id="ARBA00023157"/>
    </source>
</evidence>
<dbReference type="SMART" id="SM00181">
    <property type="entry name" value="EGF"/>
    <property type="match status" value="2"/>
</dbReference>
<evidence type="ECO:0000256" key="2">
    <source>
        <dbReference type="ARBA" id="ARBA00022729"/>
    </source>
</evidence>
<dbReference type="InterPro" id="IPR000152">
    <property type="entry name" value="EGF-type_Asp/Asn_hydroxyl_site"/>
</dbReference>
<dbReference type="EMBL" id="CACRXK020020536">
    <property type="protein sequence ID" value="CAB4034922.1"/>
    <property type="molecule type" value="Genomic_DNA"/>
</dbReference>
<dbReference type="CDD" id="cd00054">
    <property type="entry name" value="EGF_CA"/>
    <property type="match status" value="2"/>
</dbReference>
<dbReference type="PROSITE" id="PS00022">
    <property type="entry name" value="EGF_1"/>
    <property type="match status" value="2"/>
</dbReference>
<dbReference type="GO" id="GO:0005886">
    <property type="term" value="C:plasma membrane"/>
    <property type="evidence" value="ECO:0007669"/>
    <property type="project" value="TreeGrafter"/>
</dbReference>
<keyword evidence="1 6" id="KW-0245">EGF-like domain</keyword>
<dbReference type="Pfam" id="PF00008">
    <property type="entry name" value="EGF"/>
    <property type="match status" value="1"/>
</dbReference>
<dbReference type="GO" id="GO:0045197">
    <property type="term" value="P:establishment or maintenance of epithelial cell apical/basal polarity"/>
    <property type="evidence" value="ECO:0007669"/>
    <property type="project" value="TreeGrafter"/>
</dbReference>
<keyword evidence="4 6" id="KW-1015">Disulfide bond</keyword>
<gene>
    <name evidence="7" type="ORF">PACLA_8A085811</name>
</gene>
<dbReference type="GO" id="GO:0005509">
    <property type="term" value="F:calcium ion binding"/>
    <property type="evidence" value="ECO:0007669"/>
    <property type="project" value="InterPro"/>
</dbReference>
<evidence type="ECO:0000256" key="1">
    <source>
        <dbReference type="ARBA" id="ARBA00022536"/>
    </source>
</evidence>
<keyword evidence="3" id="KW-0677">Repeat</keyword>
<feature type="disulfide bond" evidence="6">
    <location>
        <begin position="141"/>
        <end position="150"/>
    </location>
</feature>
<evidence type="ECO:0000256" key="3">
    <source>
        <dbReference type="ARBA" id="ARBA00022737"/>
    </source>
</evidence>
<dbReference type="AlphaFoldDB" id="A0A6S7LB93"/>
<dbReference type="GO" id="GO:0007157">
    <property type="term" value="P:heterophilic cell-cell adhesion via plasma membrane cell adhesion molecules"/>
    <property type="evidence" value="ECO:0007669"/>
    <property type="project" value="TreeGrafter"/>
</dbReference>
<dbReference type="PANTHER" id="PTHR24049">
    <property type="entry name" value="CRUMBS FAMILY MEMBER"/>
    <property type="match status" value="1"/>
</dbReference>
<evidence type="ECO:0000256" key="5">
    <source>
        <dbReference type="ARBA" id="ARBA00023180"/>
    </source>
</evidence>
<evidence type="ECO:0000256" key="6">
    <source>
        <dbReference type="PROSITE-ProRule" id="PRU00076"/>
    </source>
</evidence>
<dbReference type="PANTHER" id="PTHR24049:SF22">
    <property type="entry name" value="DROSOPHILA CRUMBS HOMOLOG"/>
    <property type="match status" value="1"/>
</dbReference>
<feature type="non-terminal residue" evidence="7">
    <location>
        <position position="159"/>
    </location>
</feature>
<feature type="disulfide bond" evidence="6">
    <location>
        <begin position="103"/>
        <end position="112"/>
    </location>
</feature>
<sequence length="159" mass="17538">CAKLAKSFGYRYIGIQSYGECWSGDPTADLFKYRAINPHKCWGFKPHYSKCDDEAETECTGTPEYNYIYELYLTGSKESPCSSLPCYNGGNCTEVGDSFVCKCACGYKGQQCEMKVSPCASAPCMNNGNCTNVGNSFLCKCPCGFKGTRCEKDGLYNFI</sequence>
<dbReference type="SUPFAM" id="SSF57196">
    <property type="entry name" value="EGF/Laminin"/>
    <property type="match status" value="2"/>
</dbReference>
<evidence type="ECO:0000313" key="7">
    <source>
        <dbReference type="EMBL" id="CAB4034922.1"/>
    </source>
</evidence>
<dbReference type="FunFam" id="2.10.25.10:FF:000012">
    <property type="entry name" value="Delta-like protein"/>
    <property type="match status" value="1"/>
</dbReference>
<dbReference type="InterPro" id="IPR000742">
    <property type="entry name" value="EGF"/>
</dbReference>
<dbReference type="PROSITE" id="PS01186">
    <property type="entry name" value="EGF_2"/>
    <property type="match status" value="2"/>
</dbReference>
<organism evidence="7 8">
    <name type="scientific">Paramuricea clavata</name>
    <name type="common">Red gorgonian</name>
    <name type="synonym">Violescent sea-whip</name>
    <dbReference type="NCBI Taxonomy" id="317549"/>
    <lineage>
        <taxon>Eukaryota</taxon>
        <taxon>Metazoa</taxon>
        <taxon>Cnidaria</taxon>
        <taxon>Anthozoa</taxon>
        <taxon>Octocorallia</taxon>
        <taxon>Malacalcyonacea</taxon>
        <taxon>Plexauridae</taxon>
        <taxon>Paramuricea</taxon>
    </lineage>
</organism>
<dbReference type="InterPro" id="IPR051022">
    <property type="entry name" value="Notch_Cell-Fate_Det"/>
</dbReference>
<comment type="caution">
    <text evidence="6">Lacks conserved residue(s) required for the propagation of feature annotation.</text>
</comment>
<dbReference type="Proteomes" id="UP001152795">
    <property type="component" value="Unassembled WGS sequence"/>
</dbReference>
<keyword evidence="8" id="KW-1185">Reference proteome</keyword>
<evidence type="ECO:0000313" key="8">
    <source>
        <dbReference type="Proteomes" id="UP001152795"/>
    </source>
</evidence>
<comment type="caution">
    <text evidence="7">The sequence shown here is derived from an EMBL/GenBank/DDBJ whole genome shotgun (WGS) entry which is preliminary data.</text>
</comment>
<dbReference type="OrthoDB" id="5986857at2759"/>
<dbReference type="PRINTS" id="PR00010">
    <property type="entry name" value="EGFBLOOD"/>
</dbReference>
<dbReference type="SMART" id="SM00179">
    <property type="entry name" value="EGF_CA"/>
    <property type="match status" value="2"/>
</dbReference>
<dbReference type="FunFam" id="2.10.25.10:FF:000434">
    <property type="entry name" value="Predicted protein"/>
    <property type="match status" value="1"/>
</dbReference>
<accession>A0A6S7LB93</accession>
<reference evidence="7" key="1">
    <citation type="submission" date="2020-04" db="EMBL/GenBank/DDBJ databases">
        <authorList>
            <person name="Alioto T."/>
            <person name="Alioto T."/>
            <person name="Gomez Garrido J."/>
        </authorList>
    </citation>
    <scope>NUCLEOTIDE SEQUENCE</scope>
    <source>
        <strain evidence="7">A484AB</strain>
    </source>
</reference>
<proteinExistence type="predicted"/>
<dbReference type="Gene3D" id="2.10.25.10">
    <property type="entry name" value="Laminin"/>
    <property type="match status" value="2"/>
</dbReference>
<name>A0A6S7LB93_PARCT</name>
<dbReference type="InterPro" id="IPR001881">
    <property type="entry name" value="EGF-like_Ca-bd_dom"/>
</dbReference>